<dbReference type="GO" id="GO:0000272">
    <property type="term" value="P:polysaccharide catabolic process"/>
    <property type="evidence" value="ECO:0007669"/>
    <property type="project" value="UniProtKB-KW"/>
</dbReference>
<evidence type="ECO:0000256" key="4">
    <source>
        <dbReference type="SAM" id="SignalP"/>
    </source>
</evidence>
<feature type="region of interest" description="Disordered" evidence="3">
    <location>
        <begin position="90"/>
        <end position="118"/>
    </location>
</feature>
<evidence type="ECO:0000313" key="6">
    <source>
        <dbReference type="EMBL" id="TKA10023.1"/>
    </source>
</evidence>
<dbReference type="CDD" id="cd00063">
    <property type="entry name" value="FN3"/>
    <property type="match status" value="1"/>
</dbReference>
<dbReference type="InterPro" id="IPR003961">
    <property type="entry name" value="FN3_dom"/>
</dbReference>
<dbReference type="Gene3D" id="2.60.40.10">
    <property type="entry name" value="Immunoglobulins"/>
    <property type="match status" value="3"/>
</dbReference>
<protein>
    <recommendedName>
        <fullName evidence="5">Fibronectin type-III domain-containing protein</fullName>
    </recommendedName>
</protein>
<dbReference type="PROSITE" id="PS50853">
    <property type="entry name" value="FN3"/>
    <property type="match status" value="1"/>
</dbReference>
<feature type="chain" id="PRO_5020217143" description="Fibronectin type-III domain-containing protein" evidence="4">
    <location>
        <begin position="32"/>
        <end position="671"/>
    </location>
</feature>
<accession>A0A4U0SLD3</accession>
<dbReference type="GO" id="GO:0016798">
    <property type="term" value="F:hydrolase activity, acting on glycosyl bonds"/>
    <property type="evidence" value="ECO:0007669"/>
    <property type="project" value="UniProtKB-KW"/>
</dbReference>
<feature type="domain" description="Fibronectin type-III" evidence="5">
    <location>
        <begin position="395"/>
        <end position="491"/>
    </location>
</feature>
<keyword evidence="1" id="KW-0378">Hydrolase</keyword>
<dbReference type="EMBL" id="SUMC01000017">
    <property type="protein sequence ID" value="TKA10023.1"/>
    <property type="molecule type" value="Genomic_DNA"/>
</dbReference>
<dbReference type="InterPro" id="IPR032109">
    <property type="entry name" value="Big_3_5"/>
</dbReference>
<dbReference type="InterPro" id="IPR013783">
    <property type="entry name" value="Ig-like_fold"/>
</dbReference>
<feature type="signal peptide" evidence="4">
    <location>
        <begin position="1"/>
        <end position="31"/>
    </location>
</feature>
<keyword evidence="4" id="KW-0732">Signal</keyword>
<keyword evidence="1" id="KW-0326">Glycosidase</keyword>
<evidence type="ECO:0000256" key="3">
    <source>
        <dbReference type="SAM" id="MobiDB-lite"/>
    </source>
</evidence>
<name>A0A4U0SLD3_9ACTN</name>
<organism evidence="6 7">
    <name type="scientific">Actinacidiphila oryziradicis</name>
    <dbReference type="NCBI Taxonomy" id="2571141"/>
    <lineage>
        <taxon>Bacteria</taxon>
        <taxon>Bacillati</taxon>
        <taxon>Actinomycetota</taxon>
        <taxon>Actinomycetes</taxon>
        <taxon>Kitasatosporales</taxon>
        <taxon>Streptomycetaceae</taxon>
        <taxon>Actinacidiphila</taxon>
    </lineage>
</organism>
<dbReference type="SUPFAM" id="SSF49265">
    <property type="entry name" value="Fibronectin type III"/>
    <property type="match status" value="1"/>
</dbReference>
<dbReference type="Pfam" id="PF16640">
    <property type="entry name" value="Big_3_5"/>
    <property type="match status" value="2"/>
</dbReference>
<evidence type="ECO:0000259" key="5">
    <source>
        <dbReference type="PROSITE" id="PS50853"/>
    </source>
</evidence>
<reference evidence="6 7" key="1">
    <citation type="submission" date="2019-04" db="EMBL/GenBank/DDBJ databases">
        <title>Streptomyces oryziradicis sp. nov., a novel actinomycete isolated from rhizosphere soil of rice (Oryza sativa L.).</title>
        <authorList>
            <person name="Li C."/>
        </authorList>
    </citation>
    <scope>NUCLEOTIDE SEQUENCE [LARGE SCALE GENOMIC DNA]</scope>
    <source>
        <strain evidence="6 7">NEAU-C40</strain>
    </source>
</reference>
<sequence length="671" mass="67197">MRMKRSTAAATAAFTVAVAIGSLTLASPASADPASGTFRTLVGVGSDTTQDVLNALAGETVNGTSYASTAVTANGAGIASYDAVDPSTGSTTANITTRQNGTSFLRPNGSGPGRAALSSSLTGTNFPVKDGTVIPGQVDFARSSGGPGVSGPGITALTYVPFARDAVGMLVKGTALANLTAAQLAEIYTSSKPITVNGQNVTPYIPQAGSGTRKFFLAAIGVQDGSLGSIVQPTQENQANGVIANDGDLMPFSAASWIAQNNGIAPDHSTTAKTGGAYLASITFSGDTTATAPVQTAAGGKLAPVEAYYNNATFGRDVYNVLPTRAIDPTSIFYNDSLYDIFVTSGAAHPAALASASSEAVIADFGFVNESYNGSVDPTKHAKFGGLEDGSSNVLPGTSTLTAAPGAGSLKISWAAPLDLGLPVTDYRAVLTGPAGTVVANKDVTAPTTSYTFTGLAAGSYSVALYADNLAGSGAAATWTGTVSAVKTASTTKASAPNTAYGQVPKVAVTVTGASVPTGKVTVKEGKTTLGTATLDKNGKASVALPRTLSVATHSLTVSYAGDSKLNASSATAKLTITKATPAVTSTAPATISHTKQAKVTVTVTATGTVPGGKVRIYEGTKIIATGTLSKGKVVITLPKLKKGKHVLHAFYTGSTTVIAKSGKSFTIKST</sequence>
<dbReference type="InterPro" id="IPR036116">
    <property type="entry name" value="FN3_sf"/>
</dbReference>
<keyword evidence="7" id="KW-1185">Reference proteome</keyword>
<gene>
    <name evidence="6" type="ORF">FCI23_18990</name>
</gene>
<evidence type="ECO:0000256" key="2">
    <source>
        <dbReference type="ARBA" id="ARBA00023326"/>
    </source>
</evidence>
<keyword evidence="2" id="KW-0624">Polysaccharide degradation</keyword>
<dbReference type="AlphaFoldDB" id="A0A4U0SLD3"/>
<comment type="caution">
    <text evidence="6">The sequence shown here is derived from an EMBL/GenBank/DDBJ whole genome shotgun (WGS) entry which is preliminary data.</text>
</comment>
<dbReference type="RefSeq" id="WP_136725104.1">
    <property type="nucleotide sequence ID" value="NZ_SUMC01000017.1"/>
</dbReference>
<feature type="compositionally biased region" description="Polar residues" evidence="3">
    <location>
        <begin position="90"/>
        <end position="105"/>
    </location>
</feature>
<evidence type="ECO:0000256" key="1">
    <source>
        <dbReference type="ARBA" id="ARBA00023295"/>
    </source>
</evidence>
<dbReference type="Proteomes" id="UP000305778">
    <property type="component" value="Unassembled WGS sequence"/>
</dbReference>
<proteinExistence type="predicted"/>
<keyword evidence="2" id="KW-0119">Carbohydrate metabolism</keyword>
<dbReference type="OrthoDB" id="3636760at2"/>
<evidence type="ECO:0000313" key="7">
    <source>
        <dbReference type="Proteomes" id="UP000305778"/>
    </source>
</evidence>
<dbReference type="SUPFAM" id="SSF53850">
    <property type="entry name" value="Periplasmic binding protein-like II"/>
    <property type="match status" value="1"/>
</dbReference>